<evidence type="ECO:0000313" key="4">
    <source>
        <dbReference type="Proteomes" id="UP000245708"/>
    </source>
</evidence>
<proteinExistence type="inferred from homology"/>
<feature type="domain" description="UspA" evidence="2">
    <location>
        <begin position="4"/>
        <end position="144"/>
    </location>
</feature>
<dbReference type="OrthoDB" id="9804721at2"/>
<dbReference type="Gene3D" id="3.40.50.12370">
    <property type="match status" value="1"/>
</dbReference>
<dbReference type="InterPro" id="IPR006016">
    <property type="entry name" value="UspA"/>
</dbReference>
<comment type="similarity">
    <text evidence="1">Belongs to the universal stress protein A family.</text>
</comment>
<name>A0A316GPF9_9RHOB</name>
<dbReference type="SUPFAM" id="SSF52402">
    <property type="entry name" value="Adenine nucleotide alpha hydrolases-like"/>
    <property type="match status" value="2"/>
</dbReference>
<dbReference type="EMBL" id="QGGW01000001">
    <property type="protein sequence ID" value="PWK62261.1"/>
    <property type="molecule type" value="Genomic_DNA"/>
</dbReference>
<dbReference type="Pfam" id="PF00582">
    <property type="entry name" value="Usp"/>
    <property type="match status" value="2"/>
</dbReference>
<dbReference type="Proteomes" id="UP000245708">
    <property type="component" value="Unassembled WGS sequence"/>
</dbReference>
<dbReference type="AlphaFoldDB" id="A0A316GPF9"/>
<gene>
    <name evidence="3" type="ORF">C7455_101287</name>
</gene>
<protein>
    <submittedName>
        <fullName evidence="3">Nucleotide-binding universal stress UspA family protein</fullName>
    </submittedName>
</protein>
<evidence type="ECO:0000256" key="1">
    <source>
        <dbReference type="ARBA" id="ARBA00008791"/>
    </source>
</evidence>
<feature type="domain" description="UspA" evidence="2">
    <location>
        <begin position="158"/>
        <end position="273"/>
    </location>
</feature>
<dbReference type="PRINTS" id="PR01438">
    <property type="entry name" value="UNVRSLSTRESS"/>
</dbReference>
<reference evidence="3 4" key="1">
    <citation type="submission" date="2018-05" db="EMBL/GenBank/DDBJ databases">
        <title>Genomic Encyclopedia of Type Strains, Phase IV (KMG-IV): sequencing the most valuable type-strain genomes for metagenomic binning, comparative biology and taxonomic classification.</title>
        <authorList>
            <person name="Goeker M."/>
        </authorList>
    </citation>
    <scope>NUCLEOTIDE SEQUENCE [LARGE SCALE GENOMIC DNA]</scope>
    <source>
        <strain evidence="3 4">DSM 16097</strain>
    </source>
</reference>
<dbReference type="InterPro" id="IPR006015">
    <property type="entry name" value="Universal_stress_UspA"/>
</dbReference>
<accession>A0A316GPF9</accession>
<evidence type="ECO:0000259" key="2">
    <source>
        <dbReference type="Pfam" id="PF00582"/>
    </source>
</evidence>
<dbReference type="PANTHER" id="PTHR46268:SF15">
    <property type="entry name" value="UNIVERSAL STRESS PROTEIN HP_0031"/>
    <property type="match status" value="1"/>
</dbReference>
<sequence>MAIKSILVAYSGDATSSGGLRLAVQMARKYGAHLTGVVSHGPAFLEREYSRVLSDDLLKIIRSRDIDAVAEIRANFETVVAANGPGIDASFLDLQMRRGFSIAEQARSHDILVMGRRATEPGREHFGEAPEDVAINSGRPVILVQHGYDRDAINEHAVVAWDGSRAAARALGDAMHILETKESVTVLSVGEINRGLPQPQDVVALLQRHGIRADHVARTADRGGVSRTILAACTEMGAGLLVMGAYGHSRTMEDLFGGVTRDVMKDAPLPVLLSH</sequence>
<comment type="caution">
    <text evidence="3">The sequence shown here is derived from an EMBL/GenBank/DDBJ whole genome shotgun (WGS) entry which is preliminary data.</text>
</comment>
<dbReference type="PANTHER" id="PTHR46268">
    <property type="entry name" value="STRESS RESPONSE PROTEIN NHAX"/>
    <property type="match status" value="1"/>
</dbReference>
<organism evidence="3 4">
    <name type="scientific">Roseicyclus mahoneyensis</name>
    <dbReference type="NCBI Taxonomy" id="164332"/>
    <lineage>
        <taxon>Bacteria</taxon>
        <taxon>Pseudomonadati</taxon>
        <taxon>Pseudomonadota</taxon>
        <taxon>Alphaproteobacteria</taxon>
        <taxon>Rhodobacterales</taxon>
        <taxon>Roseobacteraceae</taxon>
        <taxon>Roseicyclus</taxon>
    </lineage>
</organism>
<evidence type="ECO:0000313" key="3">
    <source>
        <dbReference type="EMBL" id="PWK62261.1"/>
    </source>
</evidence>
<keyword evidence="4" id="KW-1185">Reference proteome</keyword>
<dbReference type="CDD" id="cd00293">
    <property type="entry name" value="USP-like"/>
    <property type="match status" value="1"/>
</dbReference>
<dbReference type="RefSeq" id="WP_109664490.1">
    <property type="nucleotide sequence ID" value="NZ_QGGW01000001.1"/>
</dbReference>